<organism evidence="2 3">
    <name type="scientific">Micromonospora vinacea</name>
    <dbReference type="NCBI Taxonomy" id="709878"/>
    <lineage>
        <taxon>Bacteria</taxon>
        <taxon>Bacillati</taxon>
        <taxon>Actinomycetota</taxon>
        <taxon>Actinomycetes</taxon>
        <taxon>Micromonosporales</taxon>
        <taxon>Micromonosporaceae</taxon>
        <taxon>Micromonospora</taxon>
    </lineage>
</organism>
<proteinExistence type="predicted"/>
<sequence length="113" mass="11579">MTAAGGVAVTGDGLWPALPDDRARSGQRVGERCGPGARDRNGSAARAAGVTWTGWAHRDPGVGRGPESAAFQADTTALDPWPALPDDTALWSVAGAAVDTAQLTRLDREQAGD</sequence>
<comment type="caution">
    <text evidence="2">The sequence shown here is derived from an EMBL/GenBank/DDBJ whole genome shotgun (WGS) entry which is preliminary data.</text>
</comment>
<accession>A0ABS0K8F2</accession>
<feature type="region of interest" description="Disordered" evidence="1">
    <location>
        <begin position="1"/>
        <end position="48"/>
    </location>
</feature>
<evidence type="ECO:0000256" key="1">
    <source>
        <dbReference type="SAM" id="MobiDB-lite"/>
    </source>
</evidence>
<gene>
    <name evidence="2" type="ORF">IW249_005290</name>
</gene>
<name>A0ABS0K8F2_9ACTN</name>
<dbReference type="RefSeq" id="WP_196923248.1">
    <property type="nucleotide sequence ID" value="NZ_JADOTY010000001.1"/>
</dbReference>
<dbReference type="Proteomes" id="UP000631791">
    <property type="component" value="Unassembled WGS sequence"/>
</dbReference>
<evidence type="ECO:0000313" key="2">
    <source>
        <dbReference type="EMBL" id="MBG6104876.1"/>
    </source>
</evidence>
<dbReference type="EMBL" id="JADOTY010000001">
    <property type="protein sequence ID" value="MBG6104876.1"/>
    <property type="molecule type" value="Genomic_DNA"/>
</dbReference>
<keyword evidence="3" id="KW-1185">Reference proteome</keyword>
<protein>
    <submittedName>
        <fullName evidence="2">Uncharacterized protein</fullName>
    </submittedName>
</protein>
<reference evidence="2 3" key="1">
    <citation type="submission" date="2020-11" db="EMBL/GenBank/DDBJ databases">
        <title>Sequencing the genomes of 1000 actinobacteria strains.</title>
        <authorList>
            <person name="Klenk H.-P."/>
        </authorList>
    </citation>
    <scope>NUCLEOTIDE SEQUENCE [LARGE SCALE GENOMIC DNA]</scope>
    <source>
        <strain evidence="2 3">DSM 101695</strain>
    </source>
</reference>
<evidence type="ECO:0000313" key="3">
    <source>
        <dbReference type="Proteomes" id="UP000631791"/>
    </source>
</evidence>
<feature type="compositionally biased region" description="Low complexity" evidence="1">
    <location>
        <begin position="1"/>
        <end position="11"/>
    </location>
</feature>